<dbReference type="GO" id="GO:0007165">
    <property type="term" value="P:signal transduction"/>
    <property type="evidence" value="ECO:0007669"/>
    <property type="project" value="InterPro"/>
</dbReference>
<comment type="catalytic activity">
    <reaction evidence="8 10">
        <text>L-threonyl-[protein] + ATP = O-phospho-L-threonyl-[protein] + ADP + H(+)</text>
        <dbReference type="Rhea" id="RHEA:46608"/>
        <dbReference type="Rhea" id="RHEA-COMP:11060"/>
        <dbReference type="Rhea" id="RHEA-COMP:11605"/>
        <dbReference type="ChEBI" id="CHEBI:15378"/>
        <dbReference type="ChEBI" id="CHEBI:30013"/>
        <dbReference type="ChEBI" id="CHEBI:30616"/>
        <dbReference type="ChEBI" id="CHEBI:61977"/>
        <dbReference type="ChEBI" id="CHEBI:456216"/>
        <dbReference type="EC" id="2.7.11.1"/>
    </reaction>
</comment>
<evidence type="ECO:0000256" key="1">
    <source>
        <dbReference type="ARBA" id="ARBA00009804"/>
    </source>
</evidence>
<gene>
    <name evidence="18" type="primary">LOC115885586</name>
</gene>
<evidence type="ECO:0000256" key="2">
    <source>
        <dbReference type="ARBA" id="ARBA00022527"/>
    </source>
</evidence>
<proteinExistence type="inferred from homology"/>
<protein>
    <recommendedName>
        <fullName evidence="10">Ribosomal protein S6 kinase</fullName>
        <ecNumber evidence="10">2.7.11.1</ecNumber>
    </recommendedName>
</protein>
<dbReference type="PROSITE" id="PS00107">
    <property type="entry name" value="PROTEIN_KINASE_ATP"/>
    <property type="match status" value="1"/>
</dbReference>
<dbReference type="InParanoid" id="A0A6J2YBV0"/>
<dbReference type="InterPro" id="IPR016238">
    <property type="entry name" value="Ribosomal_S6_kinase"/>
</dbReference>
<keyword evidence="4 10" id="KW-0808">Transferase</keyword>
<dbReference type="PANTHER" id="PTHR24351">
    <property type="entry name" value="RIBOSOMAL PROTEIN S6 KINASE"/>
    <property type="match status" value="1"/>
</dbReference>
<dbReference type="PROSITE" id="PS00108">
    <property type="entry name" value="PROTEIN_KINASE_ST"/>
    <property type="match status" value="1"/>
</dbReference>
<feature type="domain" description="Protein kinase" evidence="15">
    <location>
        <begin position="72"/>
        <end position="333"/>
    </location>
</feature>
<feature type="binding site" evidence="12">
    <location>
        <begin position="78"/>
        <end position="86"/>
    </location>
    <ligand>
        <name>ATP</name>
        <dbReference type="ChEBI" id="CHEBI:30616"/>
    </ligand>
</feature>
<evidence type="ECO:0000256" key="4">
    <source>
        <dbReference type="ARBA" id="ARBA00022679"/>
    </source>
</evidence>
<feature type="binding site" evidence="12 13">
    <location>
        <position position="104"/>
    </location>
    <ligand>
        <name>ATP</name>
        <dbReference type="ChEBI" id="CHEBI:30616"/>
    </ligand>
</feature>
<dbReference type="KEGG" id="soy:115885586"/>
<comment type="catalytic activity">
    <reaction evidence="9 10">
        <text>L-seryl-[protein] + ATP = O-phospho-L-seryl-[protein] + ADP + H(+)</text>
        <dbReference type="Rhea" id="RHEA:17989"/>
        <dbReference type="Rhea" id="RHEA-COMP:9863"/>
        <dbReference type="Rhea" id="RHEA-COMP:11604"/>
        <dbReference type="ChEBI" id="CHEBI:15378"/>
        <dbReference type="ChEBI" id="CHEBI:29999"/>
        <dbReference type="ChEBI" id="CHEBI:30616"/>
        <dbReference type="ChEBI" id="CHEBI:83421"/>
        <dbReference type="ChEBI" id="CHEBI:456216"/>
        <dbReference type="EC" id="2.7.11.1"/>
    </reaction>
</comment>
<evidence type="ECO:0000313" key="18">
    <source>
        <dbReference type="RefSeq" id="XP_030760400.1"/>
    </source>
</evidence>
<keyword evidence="3" id="KW-0597">Phosphoprotein</keyword>
<feature type="domain" description="AGC-kinase C-terminal" evidence="16">
    <location>
        <begin position="334"/>
        <end position="404"/>
    </location>
</feature>
<accession>A0A6J2YBV0</accession>
<reference evidence="18" key="1">
    <citation type="submission" date="2025-08" db="UniProtKB">
        <authorList>
            <consortium name="RefSeq"/>
        </authorList>
    </citation>
    <scope>IDENTIFICATION</scope>
    <source>
        <tissue evidence="18">Gonads</tissue>
    </source>
</reference>
<evidence type="ECO:0000256" key="13">
    <source>
        <dbReference type="PROSITE-ProRule" id="PRU10141"/>
    </source>
</evidence>
<dbReference type="Proteomes" id="UP000504635">
    <property type="component" value="Unplaced"/>
</dbReference>
<comment type="similarity">
    <text evidence="1 10">Belongs to the protein kinase superfamily. AGC Ser/Thr protein kinase family. S6 kinase subfamily.</text>
</comment>
<feature type="region of interest" description="Disordered" evidence="14">
    <location>
        <begin position="457"/>
        <end position="480"/>
    </location>
</feature>
<feature type="compositionally biased region" description="Low complexity" evidence="14">
    <location>
        <begin position="458"/>
        <end position="476"/>
    </location>
</feature>
<organism evidence="17 18">
    <name type="scientific">Sitophilus oryzae</name>
    <name type="common">Rice weevil</name>
    <name type="synonym">Curculio oryzae</name>
    <dbReference type="NCBI Taxonomy" id="7048"/>
    <lineage>
        <taxon>Eukaryota</taxon>
        <taxon>Metazoa</taxon>
        <taxon>Ecdysozoa</taxon>
        <taxon>Arthropoda</taxon>
        <taxon>Hexapoda</taxon>
        <taxon>Insecta</taxon>
        <taxon>Pterygota</taxon>
        <taxon>Neoptera</taxon>
        <taxon>Endopterygota</taxon>
        <taxon>Coleoptera</taxon>
        <taxon>Polyphaga</taxon>
        <taxon>Cucujiformia</taxon>
        <taxon>Curculionidae</taxon>
        <taxon>Dryophthorinae</taxon>
        <taxon>Sitophilus</taxon>
    </lineage>
</organism>
<dbReference type="FunFam" id="3.30.200.20:FF:000686">
    <property type="entry name" value="Ribosomal protein S6 kinase"/>
    <property type="match status" value="1"/>
</dbReference>
<dbReference type="OrthoDB" id="63267at2759"/>
<evidence type="ECO:0000256" key="14">
    <source>
        <dbReference type="SAM" id="MobiDB-lite"/>
    </source>
</evidence>
<dbReference type="Gene3D" id="1.10.510.10">
    <property type="entry name" value="Transferase(Phosphotransferase) domain 1"/>
    <property type="match status" value="1"/>
</dbReference>
<name>A0A6J2YBV0_SITOR</name>
<keyword evidence="7 10" id="KW-0067">ATP-binding</keyword>
<dbReference type="Pfam" id="PF00433">
    <property type="entry name" value="Pkinase_C"/>
    <property type="match status" value="1"/>
</dbReference>
<dbReference type="InterPro" id="IPR000961">
    <property type="entry name" value="AGC-kinase_C"/>
</dbReference>
<dbReference type="PROSITE" id="PS51285">
    <property type="entry name" value="AGC_KINASE_CTER"/>
    <property type="match status" value="1"/>
</dbReference>
<dbReference type="RefSeq" id="XP_030760400.1">
    <property type="nucleotide sequence ID" value="XM_030904540.1"/>
</dbReference>
<dbReference type="PROSITE" id="PS50011">
    <property type="entry name" value="PROTEIN_KINASE_DOM"/>
    <property type="match status" value="1"/>
</dbReference>
<dbReference type="InterPro" id="IPR011009">
    <property type="entry name" value="Kinase-like_dom_sf"/>
</dbReference>
<dbReference type="AlphaFoldDB" id="A0A6J2YBV0"/>
<dbReference type="GeneID" id="115885586"/>
<evidence type="ECO:0000256" key="8">
    <source>
        <dbReference type="ARBA" id="ARBA00047899"/>
    </source>
</evidence>
<evidence type="ECO:0000256" key="10">
    <source>
        <dbReference type="PIRNR" id="PIRNR000605"/>
    </source>
</evidence>
<evidence type="ECO:0000259" key="16">
    <source>
        <dbReference type="PROSITE" id="PS51285"/>
    </source>
</evidence>
<dbReference type="SMART" id="SM00133">
    <property type="entry name" value="S_TK_X"/>
    <property type="match status" value="1"/>
</dbReference>
<dbReference type="EC" id="2.7.11.1" evidence="10"/>
<dbReference type="InterPro" id="IPR008271">
    <property type="entry name" value="Ser/Thr_kinase_AS"/>
</dbReference>
<sequence>MATVFDIELHDVETVEVSDSDDNEIQLSEGQFINENPDPNEVIDLTDGDFETLELTEANVNPTQERMSPKDFDLLKVLGKGGYGKVFQCRKRSGADSGKIFAMKVLRKASIVRNQKDVSHTKAERNILESVMHPFIVQLNYAFQTGGKLYLVLEYLNGGELFTHLENEGIFMEDCSAFYLAEIILALEHLHSLGIIYRDLKPENILLDQEGHVKLTDFGLSKEHIQDNTRTLTFCGTIEYMAPEIILRQGHGKAADWWSLGALLYDMTTGAPPFHGGCRKTTIELILRGKLTFPQYMTTDMKDILRRLLKKKPQDRLGAPPDDAKSIKKHPFFKHINWDDVLNKRIEPPYKPCVSSDDDVSQFDPKFTKQTPVDSPVDSFLSESVNMIFEGFTYVAPSILEEMYKPLISKSRSPRKLGSSYRQHHPFGFNLPSIPSSSNLQQQAGISSFLDAGCPFEGPSGVPESSSGGPSRGGASLRTNYGIPIRRGNYNNCTTEMMEVGSGGGISQV</sequence>
<dbReference type="InterPro" id="IPR000719">
    <property type="entry name" value="Prot_kinase_dom"/>
</dbReference>
<dbReference type="CDD" id="cd05584">
    <property type="entry name" value="STKc_p70S6K"/>
    <property type="match status" value="1"/>
</dbReference>
<keyword evidence="2 10" id="KW-0723">Serine/threonine-protein kinase</keyword>
<evidence type="ECO:0000256" key="11">
    <source>
        <dbReference type="PIRSR" id="PIRSR000605-50"/>
    </source>
</evidence>
<dbReference type="Pfam" id="PF00069">
    <property type="entry name" value="Pkinase"/>
    <property type="match status" value="1"/>
</dbReference>
<evidence type="ECO:0000256" key="6">
    <source>
        <dbReference type="ARBA" id="ARBA00022777"/>
    </source>
</evidence>
<evidence type="ECO:0000313" key="17">
    <source>
        <dbReference type="Proteomes" id="UP000504635"/>
    </source>
</evidence>
<dbReference type="FunCoup" id="A0A6J2YBV0">
    <property type="interactions" value="1491"/>
</dbReference>
<dbReference type="SUPFAM" id="SSF56112">
    <property type="entry name" value="Protein kinase-like (PK-like)"/>
    <property type="match status" value="1"/>
</dbReference>
<evidence type="ECO:0000256" key="12">
    <source>
        <dbReference type="PIRSR" id="PIRSR000605-51"/>
    </source>
</evidence>
<evidence type="ECO:0000256" key="9">
    <source>
        <dbReference type="ARBA" id="ARBA00048679"/>
    </source>
</evidence>
<keyword evidence="6 10" id="KW-0418">Kinase</keyword>
<evidence type="ECO:0000256" key="7">
    <source>
        <dbReference type="ARBA" id="ARBA00022840"/>
    </source>
</evidence>
<feature type="active site" description="Proton acceptor" evidence="11">
    <location>
        <position position="199"/>
    </location>
</feature>
<evidence type="ECO:0000256" key="5">
    <source>
        <dbReference type="ARBA" id="ARBA00022741"/>
    </source>
</evidence>
<dbReference type="Gene3D" id="3.30.200.20">
    <property type="entry name" value="Phosphorylase Kinase, domain 1"/>
    <property type="match status" value="1"/>
</dbReference>
<keyword evidence="5 10" id="KW-0547">Nucleotide-binding</keyword>
<dbReference type="GO" id="GO:0004674">
    <property type="term" value="F:protein serine/threonine kinase activity"/>
    <property type="evidence" value="ECO:0007669"/>
    <property type="project" value="UniProtKB-KW"/>
</dbReference>
<dbReference type="InterPro" id="IPR017441">
    <property type="entry name" value="Protein_kinase_ATP_BS"/>
</dbReference>
<dbReference type="SMART" id="SM00220">
    <property type="entry name" value="S_TKc"/>
    <property type="match status" value="1"/>
</dbReference>
<evidence type="ECO:0000256" key="3">
    <source>
        <dbReference type="ARBA" id="ARBA00022553"/>
    </source>
</evidence>
<dbReference type="InterPro" id="IPR017892">
    <property type="entry name" value="Pkinase_C"/>
</dbReference>
<evidence type="ECO:0000259" key="15">
    <source>
        <dbReference type="PROSITE" id="PS50011"/>
    </source>
</evidence>
<dbReference type="FunFam" id="1.10.510.10:FF:000010">
    <property type="entry name" value="Ribosomal protein S6 kinase"/>
    <property type="match status" value="1"/>
</dbReference>
<dbReference type="PIRSF" id="PIRSF000605">
    <property type="entry name" value="Ribsml_S6_kin_1"/>
    <property type="match status" value="1"/>
</dbReference>
<keyword evidence="17" id="KW-1185">Reference proteome</keyword>
<dbReference type="GO" id="GO:0005524">
    <property type="term" value="F:ATP binding"/>
    <property type="evidence" value="ECO:0007669"/>
    <property type="project" value="UniProtKB-UniRule"/>
</dbReference>